<dbReference type="InterPro" id="IPR001279">
    <property type="entry name" value="Metallo-B-lactamas"/>
</dbReference>
<dbReference type="PANTHER" id="PTHR30619">
    <property type="entry name" value="DNA INTERNALIZATION/COMPETENCE PROTEIN COMEC/REC2"/>
    <property type="match status" value="1"/>
</dbReference>
<evidence type="ECO:0000256" key="4">
    <source>
        <dbReference type="ARBA" id="ARBA00022989"/>
    </source>
</evidence>
<feature type="transmembrane region" description="Helical" evidence="6">
    <location>
        <begin position="238"/>
        <end position="259"/>
    </location>
</feature>
<dbReference type="GO" id="GO:0030420">
    <property type="term" value="P:establishment of competence for transformation"/>
    <property type="evidence" value="ECO:0007669"/>
    <property type="project" value="InterPro"/>
</dbReference>
<dbReference type="NCBIfam" id="TIGR00361">
    <property type="entry name" value="ComEC_Rec2"/>
    <property type="match status" value="1"/>
</dbReference>
<evidence type="ECO:0000256" key="2">
    <source>
        <dbReference type="ARBA" id="ARBA00022475"/>
    </source>
</evidence>
<dbReference type="Gene3D" id="3.60.15.10">
    <property type="entry name" value="Ribonuclease Z/Hydroxyacylglutathione hydrolase-like"/>
    <property type="match status" value="1"/>
</dbReference>
<dbReference type="InterPro" id="IPR052159">
    <property type="entry name" value="Competence_DNA_uptake"/>
</dbReference>
<keyword evidence="5 6" id="KW-0472">Membrane</keyword>
<sequence>MHSAGRTLLRNKEVLVIPLPALSLCVIAGLSPLLFLPTLPSVPQIALFTLMSSLALFLRHPAVRLAGLTLLFLCWGLLAARQATQPYTLLTGKQRQVEAVITSTDGATEHHIKIINVNGERVFLPPGAVLRGSYLPQKVCAGQRWRMTLRLRPVHGQLNEGGFDSQRYALSQHQPLTGRIMAAQLLHDECSFRARYLDSFSQHMAAFSWRPVILALGFGERVALTNDVKMLLRETGTAHLMAISGLHIGFAGTLGWALARLLQLLLPARRIGYRFPLLAMLATAALYTWLSGSNPPAVRTLVAISAWCALRLCGRQWTPWQVWVCCVAAILFCDPVAILSESLWLSAFAVGALIFWYQWMPLHAEGRWRLLKSLLHLQCGMTLLLLPLQLLLFHGISLTSLLANLVAVPVVTFIAVPLVLAAMISDLAQLTWLEVGAGLLADRTLAALFWLLRQLPPGWLSLDQRYQWLTLAPWIMVIAWRAGWHRISPVTCGISLGLLTWPFWQKPENDTWRLHMLDIGHGLAIVIERHGRAILYDSGNAWPGGDSAQQTIIPWLRWQHLKPEGVIISHEHLDHRGGLESLMHAWPDMWIRSPLHWAGHISCVKGAHWRWQGLLFTVHWPPAENQAQGNNRSCVVKVEDGEHSVLLTGDIEAPAELAMLKKQWRHLRADILQVPHHGSRTSSTPTLLSVVNGKAALASASRYNAWRLPSVKVVKRYQKQRYQWFDTAHAGQLSVSFSPGQWKIEGLRKQISPHWYHEWFGSPAEYR</sequence>
<evidence type="ECO:0000313" key="8">
    <source>
        <dbReference type="EMBL" id="PUX20883.1"/>
    </source>
</evidence>
<keyword evidence="2" id="KW-1003">Cell membrane</keyword>
<feature type="transmembrane region" description="Helical" evidence="6">
    <location>
        <begin position="14"/>
        <end position="35"/>
    </location>
</feature>
<dbReference type="SUPFAM" id="SSF56281">
    <property type="entry name" value="Metallo-hydrolase/oxidoreductase"/>
    <property type="match status" value="1"/>
</dbReference>
<feature type="transmembrane region" description="Helical" evidence="6">
    <location>
        <begin position="344"/>
        <end position="362"/>
    </location>
</feature>
<reference evidence="8" key="1">
    <citation type="submission" date="2016-12" db="EMBL/GenBank/DDBJ databases">
        <title>Analysis of the Molecular Diversity Among Cronobacter Species Isolated from Filth Flies Using a Pan Genomic DNA Microarray.</title>
        <authorList>
            <person name="Pava-Ripoll M."/>
            <person name="Tall B."/>
            <person name="Farber J."/>
            <person name="Fanning S."/>
            <person name="Lehner A."/>
            <person name="Stephan R."/>
            <person name="Pagotto F."/>
            <person name="Iverson C."/>
            <person name="Ziobro G."/>
            <person name="Miller A."/>
            <person name="Pearson R."/>
            <person name="Yan Q."/>
            <person name="Kim M."/>
            <person name="Jeong S."/>
            <person name="Park J."/>
            <person name="Jun S."/>
            <person name="Choi H."/>
            <person name="Chung T."/>
            <person name="Yoo Y."/>
            <person name="Park E."/>
            <person name="Hwang S."/>
            <person name="Lee B."/>
            <person name="Sathyamoorthy V."/>
            <person name="Carter L."/>
            <person name="Mammel M."/>
            <person name="Jackson S."/>
            <person name="Kothary M."/>
            <person name="Patel I."/>
            <person name="Grim C."/>
            <person name="Gopinath G."/>
            <person name="Gangiredla J."/>
            <person name="Chase H."/>
        </authorList>
    </citation>
    <scope>NUCLEOTIDE SEQUENCE [LARGE SCALE GENOMIC DNA]</scope>
    <source>
        <strain evidence="8">MOD1-Sh41s</strain>
    </source>
</reference>
<evidence type="ECO:0000256" key="3">
    <source>
        <dbReference type="ARBA" id="ARBA00022692"/>
    </source>
</evidence>
<dbReference type="Pfam" id="PF00753">
    <property type="entry name" value="Lactamase_B"/>
    <property type="match status" value="1"/>
</dbReference>
<organism evidence="8">
    <name type="scientific">Cronobacter turicensis</name>
    <dbReference type="NCBI Taxonomy" id="413502"/>
    <lineage>
        <taxon>Bacteria</taxon>
        <taxon>Pseudomonadati</taxon>
        <taxon>Pseudomonadota</taxon>
        <taxon>Gammaproteobacteria</taxon>
        <taxon>Enterobacterales</taxon>
        <taxon>Enterobacteriaceae</taxon>
        <taxon>Cronobacter</taxon>
    </lineage>
</organism>
<dbReference type="InterPro" id="IPR025405">
    <property type="entry name" value="DUF4131"/>
</dbReference>
<dbReference type="EMBL" id="MSAG01000021">
    <property type="protein sequence ID" value="PUX20883.1"/>
    <property type="molecule type" value="Genomic_DNA"/>
</dbReference>
<feature type="transmembrane region" description="Helical" evidence="6">
    <location>
        <begin position="374"/>
        <end position="396"/>
    </location>
</feature>
<comment type="caution">
    <text evidence="8">The sequence shown here is derived from an EMBL/GenBank/DDBJ whole genome shotgun (WGS) entry which is preliminary data.</text>
</comment>
<keyword evidence="4 6" id="KW-1133">Transmembrane helix</keyword>
<evidence type="ECO:0000256" key="6">
    <source>
        <dbReference type="SAM" id="Phobius"/>
    </source>
</evidence>
<dbReference type="InterPro" id="IPR004797">
    <property type="entry name" value="Competence_ComEC/Rec2"/>
</dbReference>
<dbReference type="Pfam" id="PF13567">
    <property type="entry name" value="DUF4131"/>
    <property type="match status" value="1"/>
</dbReference>
<accession>A0A2T7B3I3</accession>
<dbReference type="InterPro" id="IPR035681">
    <property type="entry name" value="ComA-like_MBL"/>
</dbReference>
<dbReference type="Pfam" id="PF03772">
    <property type="entry name" value="Competence"/>
    <property type="match status" value="1"/>
</dbReference>
<gene>
    <name evidence="8" type="ORF">BS411_13445</name>
</gene>
<evidence type="ECO:0000256" key="5">
    <source>
        <dbReference type="ARBA" id="ARBA00023136"/>
    </source>
</evidence>
<evidence type="ECO:0000256" key="1">
    <source>
        <dbReference type="ARBA" id="ARBA00004651"/>
    </source>
</evidence>
<dbReference type="NCBIfam" id="NF008580">
    <property type="entry name" value="PRK11539.1"/>
    <property type="match status" value="1"/>
</dbReference>
<dbReference type="NCBIfam" id="TIGR00360">
    <property type="entry name" value="ComEC_N-term"/>
    <property type="match status" value="1"/>
</dbReference>
<dbReference type="PANTHER" id="PTHR30619:SF1">
    <property type="entry name" value="RECOMBINATION PROTEIN 2"/>
    <property type="match status" value="1"/>
</dbReference>
<protein>
    <submittedName>
        <fullName evidence="8">ComEC family protein</fullName>
    </submittedName>
</protein>
<dbReference type="InterPro" id="IPR036866">
    <property type="entry name" value="RibonucZ/Hydroxyglut_hydro"/>
</dbReference>
<feature type="transmembrane region" description="Helical" evidence="6">
    <location>
        <begin position="271"/>
        <end position="290"/>
    </location>
</feature>
<feature type="transmembrane region" description="Helical" evidence="6">
    <location>
        <begin position="402"/>
        <end position="424"/>
    </location>
</feature>
<comment type="subcellular location">
    <subcellularLocation>
        <location evidence="1">Cell membrane</location>
        <topology evidence="1">Multi-pass membrane protein</topology>
    </subcellularLocation>
</comment>
<feature type="transmembrane region" description="Helical" evidence="6">
    <location>
        <begin position="65"/>
        <end position="83"/>
    </location>
</feature>
<proteinExistence type="predicted"/>
<dbReference type="CDD" id="cd07731">
    <property type="entry name" value="ComA-like_MBL-fold"/>
    <property type="match status" value="1"/>
</dbReference>
<dbReference type="AlphaFoldDB" id="A0A2T7B3I3"/>
<dbReference type="SMART" id="SM00849">
    <property type="entry name" value="Lactamase_B"/>
    <property type="match status" value="1"/>
</dbReference>
<dbReference type="GO" id="GO:0005886">
    <property type="term" value="C:plasma membrane"/>
    <property type="evidence" value="ECO:0007669"/>
    <property type="project" value="UniProtKB-SubCell"/>
</dbReference>
<dbReference type="InterPro" id="IPR004477">
    <property type="entry name" value="ComEC_N"/>
</dbReference>
<feature type="domain" description="Metallo-beta-lactamase" evidence="7">
    <location>
        <begin position="521"/>
        <end position="702"/>
    </location>
</feature>
<evidence type="ECO:0000259" key="7">
    <source>
        <dbReference type="SMART" id="SM00849"/>
    </source>
</evidence>
<name>A0A2T7B3I3_9ENTR</name>
<keyword evidence="3 6" id="KW-0812">Transmembrane</keyword>
<dbReference type="OrthoDB" id="9761531at2"/>